<dbReference type="EMBL" id="AMXF01000054">
    <property type="protein sequence ID" value="ENO97304.1"/>
    <property type="molecule type" value="Genomic_DNA"/>
</dbReference>
<dbReference type="Pfam" id="PF09617">
    <property type="entry name" value="Cas_GSU0053"/>
    <property type="match status" value="1"/>
</dbReference>
<feature type="compositionally biased region" description="Basic and acidic residues" evidence="1">
    <location>
        <begin position="341"/>
        <end position="352"/>
    </location>
</feature>
<organism evidence="2 3">
    <name type="scientific">Thauera phenylacetica B4P</name>
    <dbReference type="NCBI Taxonomy" id="1234382"/>
    <lineage>
        <taxon>Bacteria</taxon>
        <taxon>Pseudomonadati</taxon>
        <taxon>Pseudomonadota</taxon>
        <taxon>Betaproteobacteria</taxon>
        <taxon>Rhodocyclales</taxon>
        <taxon>Zoogloeaceae</taxon>
        <taxon>Thauera</taxon>
    </lineage>
</organism>
<dbReference type="RefSeq" id="WP_004361663.1">
    <property type="nucleotide sequence ID" value="NZ_AMXF01000054.1"/>
</dbReference>
<evidence type="ECO:0000313" key="2">
    <source>
        <dbReference type="EMBL" id="ENO97304.1"/>
    </source>
</evidence>
<comment type="caution">
    <text evidence="2">The sequence shown here is derived from an EMBL/GenBank/DDBJ whole genome shotgun (WGS) entry which is preliminary data.</text>
</comment>
<protein>
    <submittedName>
        <fullName evidence="2">CRISPR-associated protein</fullName>
    </submittedName>
</protein>
<gene>
    <name evidence="2" type="ORF">C667_09578</name>
</gene>
<sequence length="381" mass="40530">MTNVSEDYLNQLTNDPLGPVALHLKQKLLPIEGEGGVIFPPTYADIGYNIDTLSDGTKVATIDSVGSQANRLEPLFKTPPYSGLIPQIEVDYGSGKVSILEVGHRLGDALVRSSTLQKEAQDAFKELLASGNAQKLAKLAPTSLVFGVWDSRDTQAKLPRLVQSVIRAWGVEVLTRSAQYNPPIDYSALEVFSEEDKAKQEGDPKSPLAKRGFVHVPSGSALGGIVCRNGIEQDITINLVALRRLQAGSDEETKTLRRYLLGLSLVVATAPMDGFLRQGCLLVPVPDSDAKWQIVGRDGKRSTIAMAHDFATDYAVAKAAEFVVGESRLGDKAVKFSRDLAKTDAASGDKKASAGAKAGKGGKGKKPGASDGASEDVAEEA</sequence>
<dbReference type="Proteomes" id="UP000013047">
    <property type="component" value="Unassembled WGS sequence"/>
</dbReference>
<dbReference type="InterPro" id="IPR013403">
    <property type="entry name" value="CRISPR-assoc_prot_Csb1/Cas7u"/>
</dbReference>
<evidence type="ECO:0000256" key="1">
    <source>
        <dbReference type="SAM" id="MobiDB-lite"/>
    </source>
</evidence>
<dbReference type="OrthoDB" id="190628at2"/>
<reference evidence="2 3" key="1">
    <citation type="submission" date="2012-09" db="EMBL/GenBank/DDBJ databases">
        <title>Draft Genome Sequences of 6 Strains from Genus Thauera.</title>
        <authorList>
            <person name="Liu B."/>
            <person name="Shapleigh J.P."/>
            <person name="Frostegard A.H."/>
        </authorList>
    </citation>
    <scope>NUCLEOTIDE SEQUENCE [LARGE SCALE GENOMIC DNA]</scope>
    <source>
        <strain evidence="2 3">B4P</strain>
    </source>
</reference>
<keyword evidence="3" id="KW-1185">Reference proteome</keyword>
<accession>N6ZYV5</accession>
<evidence type="ECO:0000313" key="3">
    <source>
        <dbReference type="Proteomes" id="UP000013047"/>
    </source>
</evidence>
<dbReference type="AlphaFoldDB" id="N6ZYV5"/>
<name>N6ZYV5_9RHOO</name>
<proteinExistence type="predicted"/>
<dbReference type="NCBIfam" id="TIGR02570">
    <property type="entry name" value="cas7_GSU0053"/>
    <property type="match status" value="1"/>
</dbReference>
<feature type="region of interest" description="Disordered" evidence="1">
    <location>
        <begin position="341"/>
        <end position="381"/>
    </location>
</feature>